<reference evidence="2" key="1">
    <citation type="journal article" date="2015" name="Proc. Natl. Acad. Sci. U.S.A.">
        <title>Networks of energetic and metabolic interactions define dynamics in microbial communities.</title>
        <authorList>
            <person name="Embree M."/>
            <person name="Liu J.K."/>
            <person name="Al-Bassam M.M."/>
            <person name="Zengler K."/>
        </authorList>
    </citation>
    <scope>NUCLEOTIDE SEQUENCE</scope>
</reference>
<organism evidence="2">
    <name type="scientific">hydrocarbon metagenome</name>
    <dbReference type="NCBI Taxonomy" id="938273"/>
    <lineage>
        <taxon>unclassified sequences</taxon>
        <taxon>metagenomes</taxon>
        <taxon>ecological metagenomes</taxon>
    </lineage>
</organism>
<name>A0A0W8E4H1_9ZZZZ</name>
<keyword evidence="1" id="KW-0812">Transmembrane</keyword>
<comment type="caution">
    <text evidence="2">The sequence shown here is derived from an EMBL/GenBank/DDBJ whole genome shotgun (WGS) entry which is preliminary data.</text>
</comment>
<feature type="transmembrane region" description="Helical" evidence="1">
    <location>
        <begin position="7"/>
        <end position="26"/>
    </location>
</feature>
<keyword evidence="1" id="KW-1133">Transmembrane helix</keyword>
<dbReference type="EMBL" id="LNQE01001888">
    <property type="protein sequence ID" value="KUG03235.1"/>
    <property type="molecule type" value="Genomic_DNA"/>
</dbReference>
<keyword evidence="1" id="KW-0472">Membrane</keyword>
<sequence>MNNNYRVPQSLLALVVIILGAMYYYAAYVDIPTPEDTVTEFYEAYFNQDYSMAAENISVFWAAQLLPEYADLKPAELLADRATLEKETAEFFSMVEQQNPTPPDVGIVVNPAYSRIGESSALVVYELTQENEPVSMEIAMLIKETDRFYILNIYPLQEANLKDIQEFDMDALDSDFKAILES</sequence>
<evidence type="ECO:0000313" key="2">
    <source>
        <dbReference type="EMBL" id="KUG03235.1"/>
    </source>
</evidence>
<accession>A0A0W8E4H1</accession>
<dbReference type="AlphaFoldDB" id="A0A0W8E4H1"/>
<evidence type="ECO:0000256" key="1">
    <source>
        <dbReference type="SAM" id="Phobius"/>
    </source>
</evidence>
<protein>
    <submittedName>
        <fullName evidence="2">Uncharacterized protein</fullName>
    </submittedName>
</protein>
<gene>
    <name evidence="2" type="ORF">ASZ90_019334</name>
</gene>
<proteinExistence type="predicted"/>